<feature type="transmembrane region" description="Helical" evidence="6">
    <location>
        <begin position="48"/>
        <end position="66"/>
    </location>
</feature>
<dbReference type="PANTHER" id="PTHR43547:SF2">
    <property type="entry name" value="HYBRID SIGNAL TRANSDUCTION HISTIDINE KINASE C"/>
    <property type="match status" value="1"/>
</dbReference>
<evidence type="ECO:0000313" key="8">
    <source>
        <dbReference type="EMBL" id="PRR83435.1"/>
    </source>
</evidence>
<keyword evidence="6" id="KW-1133">Transmembrane helix</keyword>
<comment type="catalytic activity">
    <reaction evidence="1">
        <text>ATP + protein L-histidine = ADP + protein N-phospho-L-histidine.</text>
        <dbReference type="EC" id="2.7.13.3"/>
    </reaction>
</comment>
<dbReference type="InterPro" id="IPR004358">
    <property type="entry name" value="Sig_transdc_His_kin-like_C"/>
</dbReference>
<dbReference type="RefSeq" id="WP_106059008.1">
    <property type="nucleotide sequence ID" value="NZ_PVXQ01000007.1"/>
</dbReference>
<organism evidence="8 9">
    <name type="scientific">Clostridium vincentii</name>
    <dbReference type="NCBI Taxonomy" id="52704"/>
    <lineage>
        <taxon>Bacteria</taxon>
        <taxon>Bacillati</taxon>
        <taxon>Bacillota</taxon>
        <taxon>Clostridia</taxon>
        <taxon>Eubacteriales</taxon>
        <taxon>Clostridiaceae</taxon>
        <taxon>Clostridium</taxon>
    </lineage>
</organism>
<dbReference type="PANTHER" id="PTHR43547">
    <property type="entry name" value="TWO-COMPONENT HISTIDINE KINASE"/>
    <property type="match status" value="1"/>
</dbReference>
<evidence type="ECO:0000259" key="7">
    <source>
        <dbReference type="PROSITE" id="PS50109"/>
    </source>
</evidence>
<feature type="transmembrane region" description="Helical" evidence="6">
    <location>
        <begin position="139"/>
        <end position="156"/>
    </location>
</feature>
<sequence>MNNKESYDRILYIEKNKSIFVAIIALVISGVIGIFSKDFPDISGHFYSIIYLVSCFIVILLITSILKVEKNGYYKFIRIIYYCIVIYNVKFLLPEISEPSSFIIIQYKGAATVSILMNVIVLVFLKITRGINNKGVKNNIMYVLFFSLLIINHIVLMQGKEAGIAVFINIINLFLIVIIRLNLKGYSIIKGKKINILLFILLMLSLVSCLDIIYIILPRKILMVEIIIEIITFIGFCIYTIFTLEKLLNSPYKGLFNNLYNQNLNMNKINNEIEKKNMELEFSQVLIRKKERMFKNFFTNIPMPLAIVSSNERILFTNSSFKDLIDKKMIKSIINRKIFSLISVEDNIMEDANSQVKIISGQVIINNEIKYIDMEFMEISENKDDILIIFNDVTSKVKINKLKTQMENTSFQEKIKRDFLSNISHDLKTPINVIYSAAQLIDVYIKGNKIDQLNKYIVISKLNCMTLITLTNNLIDNSRIYSDYLSVNLQNENIVRIVEETVTSLVDYAKSKKINLIFDTDNEEIYLNIDEDFIKRIVINIISNSIKFSKENGEISVLITTLAEEVLIKFKDNGVGMDEEFTKTAFSRYSMSNKNKNLNKTGTGIGLFVVKNLVEKQGGNISIKSKIDKGTEIEVKFKKGLLDEH</sequence>
<feature type="transmembrane region" description="Helical" evidence="6">
    <location>
        <begin position="105"/>
        <end position="127"/>
    </location>
</feature>
<keyword evidence="3" id="KW-0597">Phosphoprotein</keyword>
<dbReference type="SMART" id="SM00388">
    <property type="entry name" value="HisKA"/>
    <property type="match status" value="1"/>
</dbReference>
<feature type="transmembrane region" description="Helical" evidence="6">
    <location>
        <begin position="223"/>
        <end position="244"/>
    </location>
</feature>
<name>A0A2T0BHS8_9CLOT</name>
<keyword evidence="8" id="KW-0808">Transferase</keyword>
<comment type="caution">
    <text evidence="8">The sequence shown here is derived from an EMBL/GenBank/DDBJ whole genome shotgun (WGS) entry which is preliminary data.</text>
</comment>
<dbReference type="PROSITE" id="PS50109">
    <property type="entry name" value="HIS_KIN"/>
    <property type="match status" value="1"/>
</dbReference>
<feature type="transmembrane region" description="Helical" evidence="6">
    <location>
        <begin position="162"/>
        <end position="183"/>
    </location>
</feature>
<keyword evidence="4" id="KW-0418">Kinase</keyword>
<dbReference type="SUPFAM" id="SSF47384">
    <property type="entry name" value="Homodimeric domain of signal transducing histidine kinase"/>
    <property type="match status" value="1"/>
</dbReference>
<evidence type="ECO:0000256" key="3">
    <source>
        <dbReference type="ARBA" id="ARBA00022553"/>
    </source>
</evidence>
<dbReference type="PRINTS" id="PR00344">
    <property type="entry name" value="BCTRLSENSOR"/>
</dbReference>
<reference evidence="8 9" key="1">
    <citation type="submission" date="2018-03" db="EMBL/GenBank/DDBJ databases">
        <title>Genome sequence of Clostridium vincentii DSM 10228.</title>
        <authorList>
            <person name="Poehlein A."/>
            <person name="Daniel R."/>
        </authorList>
    </citation>
    <scope>NUCLEOTIDE SEQUENCE [LARGE SCALE GENOMIC DNA]</scope>
    <source>
        <strain evidence="8 9">DSM 10228</strain>
    </source>
</reference>
<dbReference type="InterPro" id="IPR036890">
    <property type="entry name" value="HATPase_C_sf"/>
</dbReference>
<dbReference type="EC" id="2.7.13.3" evidence="2"/>
<protein>
    <recommendedName>
        <fullName evidence="2">histidine kinase</fullName>
        <ecNumber evidence="2">2.7.13.3</ecNumber>
    </recommendedName>
</protein>
<evidence type="ECO:0000256" key="5">
    <source>
        <dbReference type="ARBA" id="ARBA00023012"/>
    </source>
</evidence>
<accession>A0A2T0BHS8</accession>
<keyword evidence="6" id="KW-0472">Membrane</keyword>
<dbReference type="InterPro" id="IPR003594">
    <property type="entry name" value="HATPase_dom"/>
</dbReference>
<feature type="transmembrane region" description="Helical" evidence="6">
    <location>
        <begin position="73"/>
        <end position="93"/>
    </location>
</feature>
<dbReference type="SMART" id="SM00387">
    <property type="entry name" value="HATPase_c"/>
    <property type="match status" value="1"/>
</dbReference>
<dbReference type="CDD" id="cd00082">
    <property type="entry name" value="HisKA"/>
    <property type="match status" value="1"/>
</dbReference>
<evidence type="ECO:0000256" key="1">
    <source>
        <dbReference type="ARBA" id="ARBA00000085"/>
    </source>
</evidence>
<gene>
    <name evidence="8" type="primary">phoR_4</name>
    <name evidence="8" type="ORF">CLVI_09840</name>
</gene>
<proteinExistence type="predicted"/>
<dbReference type="Pfam" id="PF02518">
    <property type="entry name" value="HATPase_c"/>
    <property type="match status" value="1"/>
</dbReference>
<evidence type="ECO:0000313" key="9">
    <source>
        <dbReference type="Proteomes" id="UP000239471"/>
    </source>
</evidence>
<keyword evidence="6" id="KW-0812">Transmembrane</keyword>
<feature type="transmembrane region" description="Helical" evidence="6">
    <location>
        <begin position="19"/>
        <end position="36"/>
    </location>
</feature>
<dbReference type="InterPro" id="IPR036097">
    <property type="entry name" value="HisK_dim/P_sf"/>
</dbReference>
<dbReference type="InterPro" id="IPR003661">
    <property type="entry name" value="HisK_dim/P_dom"/>
</dbReference>
<dbReference type="Gene3D" id="1.10.287.130">
    <property type="match status" value="1"/>
</dbReference>
<dbReference type="AlphaFoldDB" id="A0A2T0BHS8"/>
<evidence type="ECO:0000256" key="6">
    <source>
        <dbReference type="SAM" id="Phobius"/>
    </source>
</evidence>
<dbReference type="Gene3D" id="3.30.565.10">
    <property type="entry name" value="Histidine kinase-like ATPase, C-terminal domain"/>
    <property type="match status" value="1"/>
</dbReference>
<dbReference type="InterPro" id="IPR005467">
    <property type="entry name" value="His_kinase_dom"/>
</dbReference>
<feature type="domain" description="Histidine kinase" evidence="7">
    <location>
        <begin position="422"/>
        <end position="641"/>
    </location>
</feature>
<dbReference type="Proteomes" id="UP000239471">
    <property type="component" value="Unassembled WGS sequence"/>
</dbReference>
<keyword evidence="9" id="KW-1185">Reference proteome</keyword>
<keyword evidence="5" id="KW-0902">Two-component regulatory system</keyword>
<dbReference type="OrthoDB" id="9813394at2"/>
<dbReference type="SUPFAM" id="SSF55874">
    <property type="entry name" value="ATPase domain of HSP90 chaperone/DNA topoisomerase II/histidine kinase"/>
    <property type="match status" value="1"/>
</dbReference>
<dbReference type="EMBL" id="PVXQ01000007">
    <property type="protein sequence ID" value="PRR83435.1"/>
    <property type="molecule type" value="Genomic_DNA"/>
</dbReference>
<evidence type="ECO:0000256" key="2">
    <source>
        <dbReference type="ARBA" id="ARBA00012438"/>
    </source>
</evidence>
<dbReference type="Pfam" id="PF00512">
    <property type="entry name" value="HisKA"/>
    <property type="match status" value="1"/>
</dbReference>
<evidence type="ECO:0000256" key="4">
    <source>
        <dbReference type="ARBA" id="ARBA00022777"/>
    </source>
</evidence>
<feature type="transmembrane region" description="Helical" evidence="6">
    <location>
        <begin position="195"/>
        <end position="217"/>
    </location>
</feature>
<dbReference type="GO" id="GO:0000155">
    <property type="term" value="F:phosphorelay sensor kinase activity"/>
    <property type="evidence" value="ECO:0007669"/>
    <property type="project" value="InterPro"/>
</dbReference>